<name>A0A1R0GWV1_9FUNG</name>
<accession>A0A1R0GWV1</accession>
<evidence type="ECO:0000256" key="9">
    <source>
        <dbReference type="RuleBase" id="RU366010"/>
    </source>
</evidence>
<gene>
    <name evidence="10" type="ORF">AYI68_g4528</name>
</gene>
<evidence type="ECO:0000256" key="3">
    <source>
        <dbReference type="ARBA" id="ARBA00022723"/>
    </source>
</evidence>
<evidence type="ECO:0000256" key="1">
    <source>
        <dbReference type="ARBA" id="ARBA00006622"/>
    </source>
</evidence>
<evidence type="ECO:0000256" key="8">
    <source>
        <dbReference type="PIRSR" id="PIRSR610300-51"/>
    </source>
</evidence>
<feature type="binding site" evidence="8">
    <location>
        <position position="210"/>
    </location>
    <ligand>
        <name>Fe cation</name>
        <dbReference type="ChEBI" id="CHEBI:24875"/>
        <note>catalytic</note>
    </ligand>
</feature>
<dbReference type="InterPro" id="IPR011051">
    <property type="entry name" value="RmlC_Cupin_sf"/>
</dbReference>
<dbReference type="STRING" id="133383.A0A1R0GWV1"/>
<keyword evidence="6 8" id="KW-0408">Iron</keyword>
<sequence length="254" mass="28168">MLSSVASYERIDHHTNELCCKPIGSSITDEAVSENSGNCRSQVSLLIHQLENQIRAQEAAEPEKDAKSLTDLVSEIHSVLGLDHGLGDDPEKLKLVRDAMESYSLETGDWIHHANYSGGGYTRNLVDSGNGKFNLLLLVWRPNSVSPIHDHSGSHCMLKMLKGNLVEEIYREGESGSELSDDSDDKLKLTKSSSVLPNQVAYINDKIGYHRMVNPGQEFAVSLHLYSPPFDVCKVFKKETGDSHTSNCNTYYSK</sequence>
<dbReference type="SUPFAM" id="SSF51182">
    <property type="entry name" value="RmlC-like cupins"/>
    <property type="match status" value="1"/>
</dbReference>
<dbReference type="InterPro" id="IPR010300">
    <property type="entry name" value="CDO_1"/>
</dbReference>
<comment type="cofactor">
    <cofactor evidence="9">
        <name>Fe cation</name>
        <dbReference type="ChEBI" id="CHEBI:24875"/>
    </cofactor>
    <text evidence="9">Binds 1 Fe cation per subunit.</text>
</comment>
<keyword evidence="11" id="KW-1185">Reference proteome</keyword>
<feature type="binding site" evidence="8">
    <location>
        <position position="149"/>
    </location>
    <ligand>
        <name>Fe cation</name>
        <dbReference type="ChEBI" id="CHEBI:24875"/>
        <note>catalytic</note>
    </ligand>
</feature>
<evidence type="ECO:0000256" key="6">
    <source>
        <dbReference type="ARBA" id="ARBA00023004"/>
    </source>
</evidence>
<dbReference type="EC" id="1.13.11.20" evidence="2 9"/>
<evidence type="ECO:0000313" key="11">
    <source>
        <dbReference type="Proteomes" id="UP000187455"/>
    </source>
</evidence>
<dbReference type="AlphaFoldDB" id="A0A1R0GWV1"/>
<dbReference type="CDD" id="cd10548">
    <property type="entry name" value="cupin_CDO"/>
    <property type="match status" value="1"/>
</dbReference>
<comment type="similarity">
    <text evidence="1 9">Belongs to the cysteine dioxygenase family.</text>
</comment>
<feature type="cross-link" description="3'-(S-cysteinyl)-tyrosine (Cys-Tyr)" evidence="7">
    <location>
        <begin position="156"/>
        <end position="226"/>
    </location>
</feature>
<comment type="catalytic activity">
    <reaction evidence="9">
        <text>L-cysteine + O2 = 3-sulfino-L-alanine + H(+)</text>
        <dbReference type="Rhea" id="RHEA:20441"/>
        <dbReference type="ChEBI" id="CHEBI:15378"/>
        <dbReference type="ChEBI" id="CHEBI:15379"/>
        <dbReference type="ChEBI" id="CHEBI:35235"/>
        <dbReference type="ChEBI" id="CHEBI:61085"/>
        <dbReference type="EC" id="1.13.11.20"/>
    </reaction>
</comment>
<evidence type="ECO:0000256" key="7">
    <source>
        <dbReference type="PIRSR" id="PIRSR610300-50"/>
    </source>
</evidence>
<dbReference type="Gene3D" id="2.60.120.10">
    <property type="entry name" value="Jelly Rolls"/>
    <property type="match status" value="1"/>
</dbReference>
<reference evidence="10 11" key="1">
    <citation type="journal article" date="2016" name="Mol. Biol. Evol.">
        <title>Genome-Wide Survey of Gut Fungi (Harpellales) Reveals the First Horizontally Transferred Ubiquitin Gene from a Mosquito Host.</title>
        <authorList>
            <person name="Wang Y."/>
            <person name="White M.M."/>
            <person name="Kvist S."/>
            <person name="Moncalvo J.M."/>
        </authorList>
    </citation>
    <scope>NUCLEOTIDE SEQUENCE [LARGE SCALE GENOMIC DNA]</scope>
    <source>
        <strain evidence="10 11">ALG-7-W6</strain>
    </source>
</reference>
<dbReference type="Proteomes" id="UP000187455">
    <property type="component" value="Unassembled WGS sequence"/>
</dbReference>
<evidence type="ECO:0000313" key="10">
    <source>
        <dbReference type="EMBL" id="OLY81369.1"/>
    </source>
</evidence>
<keyword evidence="5 9" id="KW-0560">Oxidoreductase</keyword>
<dbReference type="InterPro" id="IPR014710">
    <property type="entry name" value="RmlC-like_jellyroll"/>
</dbReference>
<dbReference type="Pfam" id="PF05995">
    <property type="entry name" value="CDO_I"/>
    <property type="match status" value="1"/>
</dbReference>
<proteinExistence type="inferred from homology"/>
<protein>
    <recommendedName>
        <fullName evidence="2 9">Cysteine dioxygenase</fullName>
        <ecNumber evidence="2 9">1.13.11.20</ecNumber>
    </recommendedName>
</protein>
<organism evidence="10 11">
    <name type="scientific">Smittium mucronatum</name>
    <dbReference type="NCBI Taxonomy" id="133383"/>
    <lineage>
        <taxon>Eukaryota</taxon>
        <taxon>Fungi</taxon>
        <taxon>Fungi incertae sedis</taxon>
        <taxon>Zoopagomycota</taxon>
        <taxon>Kickxellomycotina</taxon>
        <taxon>Harpellomycetes</taxon>
        <taxon>Harpellales</taxon>
        <taxon>Legeriomycetaceae</taxon>
        <taxon>Smittium</taxon>
    </lineage>
</organism>
<dbReference type="GO" id="GO:0017172">
    <property type="term" value="F:cysteine dioxygenase activity"/>
    <property type="evidence" value="ECO:0007669"/>
    <property type="project" value="UniProtKB-UniRule"/>
</dbReference>
<dbReference type="PANTHER" id="PTHR12918:SF1">
    <property type="entry name" value="CYSTEINE DIOXYGENASE TYPE 1"/>
    <property type="match status" value="1"/>
</dbReference>
<keyword evidence="7" id="KW-0883">Thioether bond</keyword>
<comment type="caution">
    <text evidence="10">The sequence shown here is derived from an EMBL/GenBank/DDBJ whole genome shotgun (WGS) entry which is preliminary data.</text>
</comment>
<dbReference type="EMBL" id="LSSL01002515">
    <property type="protein sequence ID" value="OLY81369.1"/>
    <property type="molecule type" value="Genomic_DNA"/>
</dbReference>
<dbReference type="GO" id="GO:0019448">
    <property type="term" value="P:L-cysteine catabolic process"/>
    <property type="evidence" value="ECO:0007669"/>
    <property type="project" value="TreeGrafter"/>
</dbReference>
<evidence type="ECO:0000256" key="2">
    <source>
        <dbReference type="ARBA" id="ARBA00013133"/>
    </source>
</evidence>
<feature type="binding site" evidence="8">
    <location>
        <position position="151"/>
    </location>
    <ligand>
        <name>Fe cation</name>
        <dbReference type="ChEBI" id="CHEBI:24875"/>
        <note>catalytic</note>
    </ligand>
</feature>
<keyword evidence="4 9" id="KW-0223">Dioxygenase</keyword>
<keyword evidence="3 8" id="KW-0479">Metal-binding</keyword>
<dbReference type="GO" id="GO:0008198">
    <property type="term" value="F:ferrous iron binding"/>
    <property type="evidence" value="ECO:0007669"/>
    <property type="project" value="TreeGrafter"/>
</dbReference>
<evidence type="ECO:0000256" key="4">
    <source>
        <dbReference type="ARBA" id="ARBA00022964"/>
    </source>
</evidence>
<dbReference type="OrthoDB" id="543511at2759"/>
<evidence type="ECO:0000256" key="5">
    <source>
        <dbReference type="ARBA" id="ARBA00023002"/>
    </source>
</evidence>
<dbReference type="PANTHER" id="PTHR12918">
    <property type="entry name" value="CYSTEINE DIOXYGENASE"/>
    <property type="match status" value="1"/>
</dbReference>